<accession>A0A7S4K9M1</accession>
<dbReference type="AlphaFoldDB" id="A0A7S4K9M1"/>
<protein>
    <submittedName>
        <fullName evidence="1">Uncharacterized protein</fullName>
    </submittedName>
</protein>
<sequence>MTDSRANKYVVVHILHAPSPDAPAGGEEDASATYAHRASTILQSHQRGHPLVRIGHVGRLSVDDGPLWVVNQGRGGYGNGNGDEQLAASPQEVTTVFLFVLSCSADGSIDRSVRKVARKLPSSSDGSNDGPAARGTESVRKFAVALLGHARCENSAQQMGDTIYTAGRRFEKALLKCALFSPPSPTIAKRLETQAELRSPEDEFDLWVSSICQ</sequence>
<reference evidence="1" key="1">
    <citation type="submission" date="2021-01" db="EMBL/GenBank/DDBJ databases">
        <authorList>
            <person name="Corre E."/>
            <person name="Pelletier E."/>
            <person name="Niang G."/>
            <person name="Scheremetjew M."/>
            <person name="Finn R."/>
            <person name="Kale V."/>
            <person name="Holt S."/>
            <person name="Cochrane G."/>
            <person name="Meng A."/>
            <person name="Brown T."/>
            <person name="Cohen L."/>
        </authorList>
    </citation>
    <scope>NUCLEOTIDE SEQUENCE</scope>
    <source>
        <strain evidence="1">Isolate 1302-5</strain>
    </source>
</reference>
<dbReference type="EMBL" id="HBKQ01060655">
    <property type="protein sequence ID" value="CAE2287749.1"/>
    <property type="molecule type" value="Transcribed_RNA"/>
</dbReference>
<organism evidence="1">
    <name type="scientific">Odontella aurita</name>
    <dbReference type="NCBI Taxonomy" id="265563"/>
    <lineage>
        <taxon>Eukaryota</taxon>
        <taxon>Sar</taxon>
        <taxon>Stramenopiles</taxon>
        <taxon>Ochrophyta</taxon>
        <taxon>Bacillariophyta</taxon>
        <taxon>Mediophyceae</taxon>
        <taxon>Biddulphiophycidae</taxon>
        <taxon>Eupodiscales</taxon>
        <taxon>Odontellaceae</taxon>
        <taxon>Odontella</taxon>
    </lineage>
</organism>
<proteinExistence type="predicted"/>
<evidence type="ECO:0000313" key="1">
    <source>
        <dbReference type="EMBL" id="CAE2287749.1"/>
    </source>
</evidence>
<name>A0A7S4K9M1_9STRA</name>
<gene>
    <name evidence="1" type="ORF">OAUR00152_LOCUS41357</name>
</gene>